<dbReference type="PANTHER" id="PTHR11984">
    <property type="entry name" value="CONNEXIN"/>
    <property type="match status" value="1"/>
</dbReference>
<evidence type="ECO:0000256" key="4">
    <source>
        <dbReference type="ARBA" id="ARBA00022989"/>
    </source>
</evidence>
<feature type="transmembrane region" description="Helical" evidence="6">
    <location>
        <begin position="138"/>
        <end position="160"/>
    </location>
</feature>
<feature type="transmembrane region" description="Helical" evidence="6">
    <location>
        <begin position="21"/>
        <end position="41"/>
    </location>
</feature>
<gene>
    <name evidence="9" type="ORF">GSOID_T00025465001</name>
</gene>
<dbReference type="AlphaFoldDB" id="E4Y7F4"/>
<proteinExistence type="predicted"/>
<dbReference type="InterPro" id="IPR013092">
    <property type="entry name" value="Connexin_N"/>
</dbReference>
<feature type="domain" description="Connexin N-terminal" evidence="7">
    <location>
        <begin position="44"/>
        <end position="77"/>
    </location>
</feature>
<dbReference type="Gene3D" id="1.20.1440.80">
    <property type="entry name" value="Gap junction channel protein cysteine-rich domain"/>
    <property type="match status" value="1"/>
</dbReference>
<evidence type="ECO:0000259" key="7">
    <source>
        <dbReference type="SMART" id="SM00037"/>
    </source>
</evidence>
<feature type="domain" description="Connexin cysteine-rich" evidence="8">
    <location>
        <begin position="151"/>
        <end position="217"/>
    </location>
</feature>
<dbReference type="InterPro" id="IPR000500">
    <property type="entry name" value="Connexin"/>
</dbReference>
<sequence>MSWHFVERWLQKVNQHSTLIGKFWLTFLIIFRTRIVVVSSVGDRVYSDEQSEFKCNTLQIGCTNVCFNMFSPISHIRFWSFQIILVCTPSIVFMVYSLAKISKANETNDSPGKELVQLPAKYQIKSDDDDKQAFFQHFAIYTMSVVLRAAIECAFLLLQYRLFGFRVPELYKCRVDPCPNTVDCYSSRPTEKTIFIHFMFGITLLSMFLNFTELIYLAWHWIARRHRKLRDRQRLAKLQECDQSIF</sequence>
<dbReference type="PANTHER" id="PTHR11984:SF53">
    <property type="entry name" value="GAP JUNCTION PROTEIN"/>
    <property type="match status" value="1"/>
</dbReference>
<evidence type="ECO:0008006" key="10">
    <source>
        <dbReference type="Google" id="ProtNLM"/>
    </source>
</evidence>
<dbReference type="PRINTS" id="PR00206">
    <property type="entry name" value="CONNEXIN"/>
</dbReference>
<evidence type="ECO:0000256" key="5">
    <source>
        <dbReference type="ARBA" id="ARBA00023136"/>
    </source>
</evidence>
<dbReference type="Proteomes" id="UP000011014">
    <property type="component" value="Unassembled WGS sequence"/>
</dbReference>
<feature type="transmembrane region" description="Helical" evidence="6">
    <location>
        <begin position="78"/>
        <end position="99"/>
    </location>
</feature>
<organism evidence="9">
    <name type="scientific">Oikopleura dioica</name>
    <name type="common">Tunicate</name>
    <dbReference type="NCBI Taxonomy" id="34765"/>
    <lineage>
        <taxon>Eukaryota</taxon>
        <taxon>Metazoa</taxon>
        <taxon>Chordata</taxon>
        <taxon>Tunicata</taxon>
        <taxon>Appendicularia</taxon>
        <taxon>Copelata</taxon>
        <taxon>Oikopleuridae</taxon>
        <taxon>Oikopleura</taxon>
    </lineage>
</organism>
<feature type="transmembrane region" description="Helical" evidence="6">
    <location>
        <begin position="195"/>
        <end position="222"/>
    </location>
</feature>
<dbReference type="SMART" id="SM01089">
    <property type="entry name" value="Connexin_CCC"/>
    <property type="match status" value="1"/>
</dbReference>
<evidence type="ECO:0000256" key="6">
    <source>
        <dbReference type="SAM" id="Phobius"/>
    </source>
</evidence>
<evidence type="ECO:0000256" key="2">
    <source>
        <dbReference type="ARBA" id="ARBA00022475"/>
    </source>
</evidence>
<comment type="subcellular location">
    <subcellularLocation>
        <location evidence="1">Cell membrane</location>
        <topology evidence="1">Multi-pass membrane protein</topology>
    </subcellularLocation>
</comment>
<evidence type="ECO:0000256" key="3">
    <source>
        <dbReference type="ARBA" id="ARBA00022692"/>
    </source>
</evidence>
<dbReference type="InterPro" id="IPR038359">
    <property type="entry name" value="Connexin_N_sf"/>
</dbReference>
<accession>E4Y7F4</accession>
<reference evidence="9" key="1">
    <citation type="journal article" date="2010" name="Science">
        <title>Plasticity of animal genome architecture unmasked by rapid evolution of a pelagic tunicate.</title>
        <authorList>
            <person name="Denoeud F."/>
            <person name="Henriet S."/>
            <person name="Mungpakdee S."/>
            <person name="Aury J.M."/>
            <person name="Da Silva C."/>
            <person name="Brinkmann H."/>
            <person name="Mikhaleva J."/>
            <person name="Olsen L.C."/>
            <person name="Jubin C."/>
            <person name="Canestro C."/>
            <person name="Bouquet J.M."/>
            <person name="Danks G."/>
            <person name="Poulain J."/>
            <person name="Campsteijn C."/>
            <person name="Adamski M."/>
            <person name="Cross I."/>
            <person name="Yadetie F."/>
            <person name="Muffato M."/>
            <person name="Louis A."/>
            <person name="Butcher S."/>
            <person name="Tsagkogeorga G."/>
            <person name="Konrad A."/>
            <person name="Singh S."/>
            <person name="Jensen M.F."/>
            <person name="Cong E.H."/>
            <person name="Eikeseth-Otteraa H."/>
            <person name="Noel B."/>
            <person name="Anthouard V."/>
            <person name="Porcel B.M."/>
            <person name="Kachouri-Lafond R."/>
            <person name="Nishino A."/>
            <person name="Ugolini M."/>
            <person name="Chourrout P."/>
            <person name="Nishida H."/>
            <person name="Aasland R."/>
            <person name="Huzurbazar S."/>
            <person name="Westhof E."/>
            <person name="Delsuc F."/>
            <person name="Lehrach H."/>
            <person name="Reinhardt R."/>
            <person name="Weissenbach J."/>
            <person name="Roy S.W."/>
            <person name="Artiguenave F."/>
            <person name="Postlethwait J.H."/>
            <person name="Manak J.R."/>
            <person name="Thompson E.M."/>
            <person name="Jaillon O."/>
            <person name="Du Pasquier L."/>
            <person name="Boudinot P."/>
            <person name="Liberles D.A."/>
            <person name="Volff J.N."/>
            <person name="Philippe H."/>
            <person name="Lenhard B."/>
            <person name="Roest Crollius H."/>
            <person name="Wincker P."/>
            <person name="Chourrout D."/>
        </authorList>
    </citation>
    <scope>NUCLEOTIDE SEQUENCE [LARGE SCALE GENOMIC DNA]</scope>
</reference>
<keyword evidence="3 6" id="KW-0812">Transmembrane</keyword>
<keyword evidence="2" id="KW-1003">Cell membrane</keyword>
<dbReference type="GO" id="GO:0007267">
    <property type="term" value="P:cell-cell signaling"/>
    <property type="evidence" value="ECO:0007669"/>
    <property type="project" value="TreeGrafter"/>
</dbReference>
<dbReference type="GO" id="GO:0005922">
    <property type="term" value="C:connexin complex"/>
    <property type="evidence" value="ECO:0007669"/>
    <property type="project" value="InterPro"/>
</dbReference>
<dbReference type="SMART" id="SM00037">
    <property type="entry name" value="CNX"/>
    <property type="match status" value="1"/>
</dbReference>
<dbReference type="GO" id="GO:0005243">
    <property type="term" value="F:gap junction channel activity"/>
    <property type="evidence" value="ECO:0007669"/>
    <property type="project" value="TreeGrafter"/>
</dbReference>
<evidence type="ECO:0000259" key="8">
    <source>
        <dbReference type="SMART" id="SM01089"/>
    </source>
</evidence>
<dbReference type="Pfam" id="PF00029">
    <property type="entry name" value="Connexin"/>
    <property type="match status" value="1"/>
</dbReference>
<evidence type="ECO:0000313" key="9">
    <source>
        <dbReference type="EMBL" id="CBY31554.1"/>
    </source>
</evidence>
<dbReference type="EMBL" id="FN654308">
    <property type="protein sequence ID" value="CBY31554.1"/>
    <property type="molecule type" value="Genomic_DNA"/>
</dbReference>
<protein>
    <recommendedName>
        <fullName evidence="10">Gap junction protein</fullName>
    </recommendedName>
</protein>
<name>E4Y7F4_OIKDI</name>
<evidence type="ECO:0000256" key="1">
    <source>
        <dbReference type="ARBA" id="ARBA00004651"/>
    </source>
</evidence>
<keyword evidence="5 6" id="KW-0472">Membrane</keyword>
<keyword evidence="4 6" id="KW-1133">Transmembrane helix</keyword>
<dbReference type="InterPro" id="IPR019570">
    <property type="entry name" value="Connexin_CCC"/>
</dbReference>